<dbReference type="RefSeq" id="WP_302721419.1">
    <property type="nucleotide sequence ID" value="NZ_JAULRU010000319.1"/>
</dbReference>
<dbReference type="InterPro" id="IPR036641">
    <property type="entry name" value="HPT_dom_sf"/>
</dbReference>
<gene>
    <name evidence="12" type="ORF">SCD92_07430</name>
</gene>
<feature type="transmembrane region" description="Helical" evidence="9">
    <location>
        <begin position="191"/>
        <end position="212"/>
    </location>
</feature>
<name>A0ABU4RY71_9GAMM</name>
<evidence type="ECO:0000256" key="1">
    <source>
        <dbReference type="ARBA" id="ARBA00000085"/>
    </source>
</evidence>
<dbReference type="Pfam" id="PF01627">
    <property type="entry name" value="Hpt"/>
    <property type="match status" value="1"/>
</dbReference>
<dbReference type="Gene3D" id="1.20.120.160">
    <property type="entry name" value="HPT domain"/>
    <property type="match status" value="1"/>
</dbReference>
<dbReference type="Gene3D" id="3.30.565.10">
    <property type="entry name" value="Histidine kinase-like ATPase, C-terminal domain"/>
    <property type="match status" value="1"/>
</dbReference>
<dbReference type="PROSITE" id="PS50894">
    <property type="entry name" value="HPT"/>
    <property type="match status" value="1"/>
</dbReference>
<dbReference type="EMBL" id="JAXAFO010000010">
    <property type="protein sequence ID" value="MDX6849186.1"/>
    <property type="molecule type" value="Genomic_DNA"/>
</dbReference>
<keyword evidence="4 9" id="KW-0812">Transmembrane</keyword>
<dbReference type="Pfam" id="PF13675">
    <property type="entry name" value="PilJ"/>
    <property type="match status" value="1"/>
</dbReference>
<sequence length="693" mass="77088">MLTTLFGKYKAIVVSIALFLLLDASVLMLNFYISFQISGDAVGVNLAGRQRMLSQRMVKSLLDIRYLNDLGQSAEQSRQELEKTYGLFDATLLAFEQGGQASGANGESVNLSAVESPAGKKAIAQARTLWSPFSQQVRSVIDSENREQLSLNLSTALAMARDMNLTLLGLMNDLTVDLEQVATAKAMRLRLIQTVGISLAIVNFLLILFHFLKQLRRNDEALEEARRETEEILSTVNEGLFLLDKDMRVGKQHSARLESMFDGRKVADLTFSELLSGLVFEKDMKTAERFVGLLFRADIKANLITELNPLNEIEINICDENGSYSSRYLSFDFRRVTQKGEIIAVLSTVNDVTDRVKLERELQREKEKGDHQMSLLSKILHVEQDTLQSYLNKSWATLDDVNQLLREQRKGSSIELAKIDDILALIHKFKGDSSALEFEHLANSAHSMEDTLTEVKARPERSGKDLFGVVVLLESLYKNLESVKALAERLAQPAAQDKGKTAKASSWAHLNRLVETLSEREGKKACLTVSGLNEVPWTPAMRETLDSMLVQFLRNSMVHGIELPDERQRKGKRPVARLDIRACEVDGAIEIVFRDDGNGLNVERLRKQCIARGVASQSEVMGWSDKKLYSMIFRADISTASAVTKDAGRGVGMHSVAKDIADLGGSVKVNSKPQSGCLFKICLPLQAQQSEAA</sequence>
<dbReference type="PROSITE" id="PS50113">
    <property type="entry name" value="PAC"/>
    <property type="match status" value="1"/>
</dbReference>
<keyword evidence="8" id="KW-0597">Phosphoprotein</keyword>
<dbReference type="SUPFAM" id="SSF47226">
    <property type="entry name" value="Histidine-containing phosphotransfer domain, HPT domain"/>
    <property type="match status" value="1"/>
</dbReference>
<dbReference type="Proteomes" id="UP001273505">
    <property type="component" value="Unassembled WGS sequence"/>
</dbReference>
<dbReference type="SUPFAM" id="SSF55874">
    <property type="entry name" value="ATPase domain of HSP90 chaperone/DNA topoisomerase II/histidine kinase"/>
    <property type="match status" value="1"/>
</dbReference>
<accession>A0ABU4RY71</accession>
<evidence type="ECO:0000256" key="4">
    <source>
        <dbReference type="ARBA" id="ARBA00022692"/>
    </source>
</evidence>
<feature type="domain" description="HPt" evidence="11">
    <location>
        <begin position="379"/>
        <end position="490"/>
    </location>
</feature>
<organism evidence="12 13">
    <name type="scientific">Gilvimarinus gilvus</name>
    <dbReference type="NCBI Taxonomy" id="3058038"/>
    <lineage>
        <taxon>Bacteria</taxon>
        <taxon>Pseudomonadati</taxon>
        <taxon>Pseudomonadota</taxon>
        <taxon>Gammaproteobacteria</taxon>
        <taxon>Cellvibrionales</taxon>
        <taxon>Cellvibrionaceae</taxon>
        <taxon>Gilvimarinus</taxon>
    </lineage>
</organism>
<dbReference type="PRINTS" id="PR00344">
    <property type="entry name" value="BCTRLSENSOR"/>
</dbReference>
<proteinExistence type="predicted"/>
<evidence type="ECO:0000313" key="12">
    <source>
        <dbReference type="EMBL" id="MDX6849186.1"/>
    </source>
</evidence>
<comment type="caution">
    <text evidence="12">The sequence shown here is derived from an EMBL/GenBank/DDBJ whole genome shotgun (WGS) entry which is preliminary data.</text>
</comment>
<dbReference type="InterPro" id="IPR000700">
    <property type="entry name" value="PAS-assoc_C"/>
</dbReference>
<dbReference type="Gene3D" id="3.30.450.20">
    <property type="entry name" value="PAS domain"/>
    <property type="match status" value="1"/>
</dbReference>
<evidence type="ECO:0000256" key="2">
    <source>
        <dbReference type="ARBA" id="ARBA00004141"/>
    </source>
</evidence>
<dbReference type="InterPro" id="IPR003594">
    <property type="entry name" value="HATPase_dom"/>
</dbReference>
<comment type="catalytic activity">
    <reaction evidence="1">
        <text>ATP + protein L-histidine = ADP + protein N-phospho-L-histidine.</text>
        <dbReference type="EC" id="2.7.13.3"/>
    </reaction>
</comment>
<feature type="modified residue" description="Phosphohistidine" evidence="8">
    <location>
        <position position="427"/>
    </location>
</feature>
<evidence type="ECO:0000256" key="3">
    <source>
        <dbReference type="ARBA" id="ARBA00012438"/>
    </source>
</evidence>
<evidence type="ECO:0000256" key="6">
    <source>
        <dbReference type="ARBA" id="ARBA00023012"/>
    </source>
</evidence>
<dbReference type="Pfam" id="PF02518">
    <property type="entry name" value="HATPase_c"/>
    <property type="match status" value="1"/>
</dbReference>
<reference evidence="12 13" key="1">
    <citation type="submission" date="2023-11" db="EMBL/GenBank/DDBJ databases">
        <title>Gilvimarinus fulvus sp. nov., isolated from the surface of Kelp.</title>
        <authorList>
            <person name="Sun Y.Y."/>
            <person name="Gong Y."/>
            <person name="Du Z.J."/>
        </authorList>
    </citation>
    <scope>NUCLEOTIDE SEQUENCE [LARGE SCALE GENOMIC DNA]</scope>
    <source>
        <strain evidence="12 13">SDUM040013</strain>
    </source>
</reference>
<dbReference type="PANTHER" id="PTHR43395">
    <property type="entry name" value="SENSOR HISTIDINE KINASE CHEA"/>
    <property type="match status" value="1"/>
</dbReference>
<feature type="domain" description="PAC" evidence="10">
    <location>
        <begin position="311"/>
        <end position="364"/>
    </location>
</feature>
<dbReference type="PANTHER" id="PTHR43395:SF10">
    <property type="entry name" value="CHEMOTAXIS PROTEIN CHEA"/>
    <property type="match status" value="1"/>
</dbReference>
<dbReference type="SMART" id="SM00387">
    <property type="entry name" value="HATPase_c"/>
    <property type="match status" value="1"/>
</dbReference>
<evidence type="ECO:0000256" key="7">
    <source>
        <dbReference type="ARBA" id="ARBA00023136"/>
    </source>
</evidence>
<dbReference type="InterPro" id="IPR036890">
    <property type="entry name" value="HATPase_C_sf"/>
</dbReference>
<evidence type="ECO:0000259" key="11">
    <source>
        <dbReference type="PROSITE" id="PS50894"/>
    </source>
</evidence>
<dbReference type="EC" id="2.7.13.3" evidence="3"/>
<keyword evidence="6" id="KW-0902">Two-component regulatory system</keyword>
<evidence type="ECO:0000313" key="13">
    <source>
        <dbReference type="Proteomes" id="UP001273505"/>
    </source>
</evidence>
<feature type="transmembrane region" description="Helical" evidence="9">
    <location>
        <begin position="12"/>
        <end position="33"/>
    </location>
</feature>
<evidence type="ECO:0000256" key="5">
    <source>
        <dbReference type="ARBA" id="ARBA00022989"/>
    </source>
</evidence>
<evidence type="ECO:0000256" key="9">
    <source>
        <dbReference type="SAM" id="Phobius"/>
    </source>
</evidence>
<comment type="subcellular location">
    <subcellularLocation>
        <location evidence="2">Membrane</location>
        <topology evidence="2">Multi-pass membrane protein</topology>
    </subcellularLocation>
</comment>
<dbReference type="InterPro" id="IPR004358">
    <property type="entry name" value="Sig_transdc_His_kin-like_C"/>
</dbReference>
<dbReference type="InterPro" id="IPR029095">
    <property type="entry name" value="NarX-like_N"/>
</dbReference>
<evidence type="ECO:0000256" key="8">
    <source>
        <dbReference type="PROSITE-ProRule" id="PRU00110"/>
    </source>
</evidence>
<keyword evidence="7 9" id="KW-0472">Membrane</keyword>
<protein>
    <recommendedName>
        <fullName evidence="3">histidine kinase</fullName>
        <ecNumber evidence="3">2.7.13.3</ecNumber>
    </recommendedName>
</protein>
<evidence type="ECO:0000259" key="10">
    <source>
        <dbReference type="PROSITE" id="PS50113"/>
    </source>
</evidence>
<dbReference type="InterPro" id="IPR051315">
    <property type="entry name" value="Bact_Chemotaxis_CheA"/>
</dbReference>
<keyword evidence="5 9" id="KW-1133">Transmembrane helix</keyword>
<dbReference type="InterPro" id="IPR008207">
    <property type="entry name" value="Sig_transdc_His_kin_Hpt_dom"/>
</dbReference>
<keyword evidence="13" id="KW-1185">Reference proteome</keyword>